<dbReference type="Gene3D" id="3.90.226.10">
    <property type="entry name" value="2-enoyl-CoA Hydratase, Chain A, domain 1"/>
    <property type="match status" value="1"/>
</dbReference>
<name>A0A7C2EIW0_9THEO</name>
<evidence type="ECO:0000256" key="5">
    <source>
        <dbReference type="SAM" id="Phobius"/>
    </source>
</evidence>
<feature type="domain" description="NfeD-like C-terminal" evidence="6">
    <location>
        <begin position="389"/>
        <end position="444"/>
    </location>
</feature>
<evidence type="ECO:0000259" key="7">
    <source>
        <dbReference type="Pfam" id="PF24961"/>
    </source>
</evidence>
<evidence type="ECO:0000256" key="3">
    <source>
        <dbReference type="ARBA" id="ARBA00022989"/>
    </source>
</evidence>
<evidence type="ECO:0000256" key="4">
    <source>
        <dbReference type="ARBA" id="ARBA00023136"/>
    </source>
</evidence>
<dbReference type="PANTHER" id="PTHR33507:SF4">
    <property type="entry name" value="NODULATION COMPETITIVENESS PROTEIN NFED"/>
    <property type="match status" value="1"/>
</dbReference>
<keyword evidence="4 5" id="KW-0472">Membrane</keyword>
<feature type="transmembrane region" description="Helical" evidence="5">
    <location>
        <begin position="248"/>
        <end position="271"/>
    </location>
</feature>
<feature type="transmembrane region" description="Helical" evidence="5">
    <location>
        <begin position="278"/>
        <end position="296"/>
    </location>
</feature>
<feature type="transmembrane region" description="Helical" evidence="5">
    <location>
        <begin position="353"/>
        <end position="377"/>
    </location>
</feature>
<dbReference type="InterPro" id="IPR056738">
    <property type="entry name" value="NfeD1b_N"/>
</dbReference>
<feature type="domain" description="NfeD1b N-terminal" evidence="8">
    <location>
        <begin position="46"/>
        <end position="208"/>
    </location>
</feature>
<dbReference type="EMBL" id="DSMU01000192">
    <property type="protein sequence ID" value="HEL65630.1"/>
    <property type="molecule type" value="Genomic_DNA"/>
</dbReference>
<organism evidence="9">
    <name type="scientific">Ammonifex degensii</name>
    <dbReference type="NCBI Taxonomy" id="42838"/>
    <lineage>
        <taxon>Bacteria</taxon>
        <taxon>Bacillati</taxon>
        <taxon>Bacillota</taxon>
        <taxon>Clostridia</taxon>
        <taxon>Thermoanaerobacterales</taxon>
        <taxon>Thermoanaerobacteraceae</taxon>
        <taxon>Ammonifex</taxon>
    </lineage>
</organism>
<dbReference type="CDD" id="cd07020">
    <property type="entry name" value="Clp_protease_NfeD_1"/>
    <property type="match status" value="1"/>
</dbReference>
<dbReference type="Gene3D" id="2.40.50.140">
    <property type="entry name" value="Nucleic acid-binding proteins"/>
    <property type="match status" value="1"/>
</dbReference>
<sequence>MRRPGALFFPVCFGLIFSLFCTVVAGELVCGAWAAPVREEKHPQRVVVLEVKGPVVPVVAHYLSRGIERAEKEGAVCLIRLNTPGGLYNVTQEVVTRIVNAQTPVIVYVSPSGGWAASAGAFITMGAHVAVMAPGTRIGAAHPVGLGKQEEGAPAEKITADAAAWMRSLAELRGRNVKMAEEMVTRSRSFSATEAVGSRLVDLTAASEAELCRKLSGRKVTLATGRAVSLRLAGAAFEELKANRVERFLGALLNPDVAYLLLSIGMAGLMVEIYHPGLIFPGVVGGIALLLGLYSLGTLDAYWGGLLLILLAFGFFVAEAFLPTHGIMGTGGVIAFVFGSLLLFSTAQGGMRVSIGLVAAMSVTLAGLMALLVTAVVRGQRRRVQTGLEELVGRKAVARTDLKPTGMVFVEGEYWRAVMEEGEAAAGERVEVVGIDGLCLKVRRKS</sequence>
<comment type="subcellular location">
    <subcellularLocation>
        <location evidence="1">Membrane</location>
        <topology evidence="1">Multi-pass membrane protein</topology>
    </subcellularLocation>
</comment>
<dbReference type="SUPFAM" id="SSF141322">
    <property type="entry name" value="NfeD domain-like"/>
    <property type="match status" value="1"/>
</dbReference>
<evidence type="ECO:0000259" key="8">
    <source>
        <dbReference type="Pfam" id="PF25145"/>
    </source>
</evidence>
<keyword evidence="2 5" id="KW-0812">Transmembrane</keyword>
<evidence type="ECO:0000256" key="2">
    <source>
        <dbReference type="ARBA" id="ARBA00022692"/>
    </source>
</evidence>
<dbReference type="InterPro" id="IPR012340">
    <property type="entry name" value="NA-bd_OB-fold"/>
</dbReference>
<feature type="transmembrane region" description="Helical" evidence="5">
    <location>
        <begin position="329"/>
        <end position="347"/>
    </location>
</feature>
<comment type="caution">
    <text evidence="9">The sequence shown here is derived from an EMBL/GenBank/DDBJ whole genome shotgun (WGS) entry which is preliminary data.</text>
</comment>
<dbReference type="Pfam" id="PF25145">
    <property type="entry name" value="NfeD1b_N"/>
    <property type="match status" value="1"/>
</dbReference>
<dbReference type="AlphaFoldDB" id="A0A7C2EIW0"/>
<dbReference type="InterPro" id="IPR029045">
    <property type="entry name" value="ClpP/crotonase-like_dom_sf"/>
</dbReference>
<dbReference type="InterPro" id="IPR052165">
    <property type="entry name" value="Membrane_assoc_protease"/>
</dbReference>
<dbReference type="FunFam" id="2.40.50.140:FF:000336">
    <property type="entry name" value="Membrane-bound serine protease"/>
    <property type="match status" value="1"/>
</dbReference>
<proteinExistence type="predicted"/>
<dbReference type="InterPro" id="IPR002810">
    <property type="entry name" value="NfeD-like_C"/>
</dbReference>
<feature type="domain" description="NfeD integral membrane" evidence="7">
    <location>
        <begin position="257"/>
        <end position="373"/>
    </location>
</feature>
<accession>A0A7C2EIW0</accession>
<evidence type="ECO:0000259" key="6">
    <source>
        <dbReference type="Pfam" id="PF01957"/>
    </source>
</evidence>
<evidence type="ECO:0000256" key="1">
    <source>
        <dbReference type="ARBA" id="ARBA00004141"/>
    </source>
</evidence>
<reference evidence="9" key="1">
    <citation type="journal article" date="2020" name="mSystems">
        <title>Genome- and Community-Level Interaction Insights into Carbon Utilization and Element Cycling Functions of Hydrothermarchaeota in Hydrothermal Sediment.</title>
        <authorList>
            <person name="Zhou Z."/>
            <person name="Liu Y."/>
            <person name="Xu W."/>
            <person name="Pan J."/>
            <person name="Luo Z.H."/>
            <person name="Li M."/>
        </authorList>
    </citation>
    <scope>NUCLEOTIDE SEQUENCE [LARGE SCALE GENOMIC DNA]</scope>
    <source>
        <strain evidence="9">SpSt-300</strain>
    </source>
</reference>
<evidence type="ECO:0000313" key="9">
    <source>
        <dbReference type="EMBL" id="HEL65630.1"/>
    </source>
</evidence>
<dbReference type="GO" id="GO:0016020">
    <property type="term" value="C:membrane"/>
    <property type="evidence" value="ECO:0007669"/>
    <property type="project" value="UniProtKB-SubCell"/>
</dbReference>
<dbReference type="Pfam" id="PF01957">
    <property type="entry name" value="NfeD"/>
    <property type="match status" value="1"/>
</dbReference>
<feature type="transmembrane region" description="Helical" evidence="5">
    <location>
        <begin position="302"/>
        <end position="322"/>
    </location>
</feature>
<dbReference type="PANTHER" id="PTHR33507">
    <property type="entry name" value="INNER MEMBRANE PROTEIN YBBJ"/>
    <property type="match status" value="1"/>
</dbReference>
<keyword evidence="3 5" id="KW-1133">Transmembrane helix</keyword>
<protein>
    <submittedName>
        <fullName evidence="9">Nodulation protein NfeD</fullName>
    </submittedName>
</protein>
<dbReference type="InterPro" id="IPR056739">
    <property type="entry name" value="NfeD_membrane"/>
</dbReference>
<dbReference type="Pfam" id="PF24961">
    <property type="entry name" value="NfeD_membrane"/>
    <property type="match status" value="1"/>
</dbReference>
<gene>
    <name evidence="9" type="ORF">ENQ34_02975</name>
</gene>
<dbReference type="SUPFAM" id="SSF52096">
    <property type="entry name" value="ClpP/crotonase"/>
    <property type="match status" value="1"/>
</dbReference>